<gene>
    <name evidence="2" type="ORF">RHSIM_Rhsim11G0064000</name>
</gene>
<sequence length="118" mass="13394">MADPTLSAQLQPPKHHFKEPTTIANNKRVDCAMFGPSELGSIRPSWVEDRTILHLDCENCAEETWEVAETQILKGLENADIIQLQKQVEYLLPSFRSEDLTSDHAYRGVVCKYSPSYT</sequence>
<dbReference type="Proteomes" id="UP000626092">
    <property type="component" value="Unassembled WGS sequence"/>
</dbReference>
<evidence type="ECO:0000256" key="1">
    <source>
        <dbReference type="SAM" id="MobiDB-lite"/>
    </source>
</evidence>
<reference evidence="2" key="1">
    <citation type="submission" date="2019-11" db="EMBL/GenBank/DDBJ databases">
        <authorList>
            <person name="Liu Y."/>
            <person name="Hou J."/>
            <person name="Li T.-Q."/>
            <person name="Guan C.-H."/>
            <person name="Wu X."/>
            <person name="Wu H.-Z."/>
            <person name="Ling F."/>
            <person name="Zhang R."/>
            <person name="Shi X.-G."/>
            <person name="Ren J.-P."/>
            <person name="Chen E.-F."/>
            <person name="Sun J.-M."/>
        </authorList>
    </citation>
    <scope>NUCLEOTIDE SEQUENCE</scope>
    <source>
        <strain evidence="2">Adult_tree_wgs_1</strain>
        <tissue evidence="2">Leaves</tissue>
    </source>
</reference>
<dbReference type="EMBL" id="WJXA01000011">
    <property type="protein sequence ID" value="KAF7126729.1"/>
    <property type="molecule type" value="Genomic_DNA"/>
</dbReference>
<comment type="caution">
    <text evidence="2">The sequence shown here is derived from an EMBL/GenBank/DDBJ whole genome shotgun (WGS) entry which is preliminary data.</text>
</comment>
<dbReference type="AlphaFoldDB" id="A0A834LAE3"/>
<accession>A0A834LAE3</accession>
<keyword evidence="3" id="KW-1185">Reference proteome</keyword>
<protein>
    <submittedName>
        <fullName evidence="2">Uncharacterized protein</fullName>
    </submittedName>
</protein>
<evidence type="ECO:0000313" key="2">
    <source>
        <dbReference type="EMBL" id="KAF7126729.1"/>
    </source>
</evidence>
<feature type="region of interest" description="Disordered" evidence="1">
    <location>
        <begin position="1"/>
        <end position="22"/>
    </location>
</feature>
<proteinExistence type="predicted"/>
<evidence type="ECO:0000313" key="3">
    <source>
        <dbReference type="Proteomes" id="UP000626092"/>
    </source>
</evidence>
<name>A0A834LAE3_RHOSS</name>
<organism evidence="2 3">
    <name type="scientific">Rhododendron simsii</name>
    <name type="common">Sims's rhododendron</name>
    <dbReference type="NCBI Taxonomy" id="118357"/>
    <lineage>
        <taxon>Eukaryota</taxon>
        <taxon>Viridiplantae</taxon>
        <taxon>Streptophyta</taxon>
        <taxon>Embryophyta</taxon>
        <taxon>Tracheophyta</taxon>
        <taxon>Spermatophyta</taxon>
        <taxon>Magnoliopsida</taxon>
        <taxon>eudicotyledons</taxon>
        <taxon>Gunneridae</taxon>
        <taxon>Pentapetalae</taxon>
        <taxon>asterids</taxon>
        <taxon>Ericales</taxon>
        <taxon>Ericaceae</taxon>
        <taxon>Ericoideae</taxon>
        <taxon>Rhodoreae</taxon>
        <taxon>Rhododendron</taxon>
    </lineage>
</organism>
<feature type="compositionally biased region" description="Polar residues" evidence="1">
    <location>
        <begin position="1"/>
        <end position="10"/>
    </location>
</feature>
<dbReference type="OrthoDB" id="10444613at2759"/>